<feature type="transmembrane region" description="Helical" evidence="1">
    <location>
        <begin position="53"/>
        <end position="74"/>
    </location>
</feature>
<evidence type="ECO:0000256" key="1">
    <source>
        <dbReference type="SAM" id="Phobius"/>
    </source>
</evidence>
<comment type="caution">
    <text evidence="2">The sequence shown here is derived from an EMBL/GenBank/DDBJ whole genome shotgun (WGS) entry which is preliminary data.</text>
</comment>
<protein>
    <submittedName>
        <fullName evidence="2">Uncharacterized protein</fullName>
    </submittedName>
</protein>
<name>A0A9P0Z1R2_CUSEU</name>
<accession>A0A9P0Z1R2</accession>
<proteinExistence type="predicted"/>
<evidence type="ECO:0000313" key="2">
    <source>
        <dbReference type="EMBL" id="CAH9082925.1"/>
    </source>
</evidence>
<keyword evidence="1" id="KW-0812">Transmembrane</keyword>
<feature type="transmembrane region" description="Helical" evidence="1">
    <location>
        <begin position="80"/>
        <end position="99"/>
    </location>
</feature>
<reference evidence="2" key="1">
    <citation type="submission" date="2022-07" db="EMBL/GenBank/DDBJ databases">
        <authorList>
            <person name="Macas J."/>
            <person name="Novak P."/>
            <person name="Neumann P."/>
        </authorList>
    </citation>
    <scope>NUCLEOTIDE SEQUENCE</scope>
</reference>
<dbReference type="AlphaFoldDB" id="A0A9P0Z1R2"/>
<evidence type="ECO:0000313" key="3">
    <source>
        <dbReference type="Proteomes" id="UP001152484"/>
    </source>
</evidence>
<feature type="transmembrane region" description="Helical" evidence="1">
    <location>
        <begin position="16"/>
        <end position="41"/>
    </location>
</feature>
<dbReference type="EMBL" id="CAMAPE010000016">
    <property type="protein sequence ID" value="CAH9082925.1"/>
    <property type="molecule type" value="Genomic_DNA"/>
</dbReference>
<sequence length="100" mass="11322">MDMLPQYVSFLKFSNGMYHVCNFVTPKNVVLICFCSLLAMFLNKELNKTECRFVVLLPNLSVFVWVIIAEGFPANHIHPSTTFASTCVTIIMIVMMLLGL</sequence>
<gene>
    <name evidence="2" type="ORF">CEURO_LOCUS8465</name>
</gene>
<dbReference type="Proteomes" id="UP001152484">
    <property type="component" value="Unassembled WGS sequence"/>
</dbReference>
<keyword evidence="1" id="KW-1133">Transmembrane helix</keyword>
<organism evidence="2 3">
    <name type="scientific">Cuscuta europaea</name>
    <name type="common">European dodder</name>
    <dbReference type="NCBI Taxonomy" id="41803"/>
    <lineage>
        <taxon>Eukaryota</taxon>
        <taxon>Viridiplantae</taxon>
        <taxon>Streptophyta</taxon>
        <taxon>Embryophyta</taxon>
        <taxon>Tracheophyta</taxon>
        <taxon>Spermatophyta</taxon>
        <taxon>Magnoliopsida</taxon>
        <taxon>eudicotyledons</taxon>
        <taxon>Gunneridae</taxon>
        <taxon>Pentapetalae</taxon>
        <taxon>asterids</taxon>
        <taxon>lamiids</taxon>
        <taxon>Solanales</taxon>
        <taxon>Convolvulaceae</taxon>
        <taxon>Cuscuteae</taxon>
        <taxon>Cuscuta</taxon>
        <taxon>Cuscuta subgen. Cuscuta</taxon>
    </lineage>
</organism>
<keyword evidence="3" id="KW-1185">Reference proteome</keyword>
<keyword evidence="1" id="KW-0472">Membrane</keyword>